<dbReference type="OrthoDB" id="531205at2"/>
<proteinExistence type="predicted"/>
<dbReference type="InterPro" id="IPR026337">
    <property type="entry name" value="AKG_HExxH"/>
</dbReference>
<dbReference type="NCBIfam" id="TIGR04267">
    <property type="entry name" value="mod_HExxH"/>
    <property type="match status" value="1"/>
</dbReference>
<gene>
    <name evidence="1" type="ordered locus">Cyan7425_2896</name>
</gene>
<name>B8HL07_CYAP4</name>
<protein>
    <recommendedName>
        <fullName evidence="2">HEXXH motif domain-containing protein</fullName>
    </recommendedName>
</protein>
<organism evidence="1">
    <name type="scientific">Cyanothece sp. (strain PCC 7425 / ATCC 29141)</name>
    <dbReference type="NCBI Taxonomy" id="395961"/>
    <lineage>
        <taxon>Bacteria</taxon>
        <taxon>Bacillati</taxon>
        <taxon>Cyanobacteriota</taxon>
        <taxon>Cyanophyceae</taxon>
        <taxon>Gomontiellales</taxon>
        <taxon>Cyanothecaceae</taxon>
        <taxon>Cyanothece</taxon>
    </lineage>
</organism>
<dbReference type="AlphaFoldDB" id="B8HL07"/>
<dbReference type="KEGG" id="cyn:Cyan7425_2896"/>
<dbReference type="HOGENOM" id="CLU_936023_0_0_3"/>
<evidence type="ECO:0008006" key="2">
    <source>
        <dbReference type="Google" id="ProtNLM"/>
    </source>
</evidence>
<dbReference type="EMBL" id="CP001344">
    <property type="protein sequence ID" value="ACL45239.1"/>
    <property type="molecule type" value="Genomic_DNA"/>
</dbReference>
<reference evidence="1" key="1">
    <citation type="submission" date="2009-01" db="EMBL/GenBank/DDBJ databases">
        <title>Complete sequence of chromosome Cyanothece sp. PCC 7425.</title>
        <authorList>
            <consortium name="US DOE Joint Genome Institute"/>
            <person name="Lucas S."/>
            <person name="Copeland A."/>
            <person name="Lapidus A."/>
            <person name="Glavina del Rio T."/>
            <person name="Dalin E."/>
            <person name="Tice H."/>
            <person name="Bruce D."/>
            <person name="Goodwin L."/>
            <person name="Pitluck S."/>
            <person name="Sims D."/>
            <person name="Meineke L."/>
            <person name="Brettin T."/>
            <person name="Detter J.C."/>
            <person name="Han C."/>
            <person name="Larimer F."/>
            <person name="Land M."/>
            <person name="Hauser L."/>
            <person name="Kyrpides N."/>
            <person name="Ovchinnikova G."/>
            <person name="Liberton M."/>
            <person name="Stoeckel J."/>
            <person name="Banerjee A."/>
            <person name="Singh A."/>
            <person name="Page L."/>
            <person name="Sato H."/>
            <person name="Zhao L."/>
            <person name="Sherman L."/>
            <person name="Pakrasi H."/>
            <person name="Richardson P."/>
        </authorList>
    </citation>
    <scope>NUCLEOTIDE SEQUENCE</scope>
    <source>
        <strain evidence="1">PCC 7425</strain>
    </source>
</reference>
<accession>B8HL07</accession>
<evidence type="ECO:0000313" key="1">
    <source>
        <dbReference type="EMBL" id="ACL45239.1"/>
    </source>
</evidence>
<sequence>MKHETPLNPSQIEWERLAEPQTDQYDTFVALNLAKQAGYVRSEVGNSPTFFDGQVALRPDQSLYENNTIQSIAFKDCVPADPNHPNVSIATEFVRLWQPAFKQFQLLMESVTVVNYIRKEEEDFMLRVISGYGSKGFGTMIATMNNPAYFAGTLVHELAHHKLRAFGVQMEQASRIILNSPAQLFHSPVRYDSLRPMSAVLHAQYAFTHISELNIRMINSNMDDEISFESAKESLSVNLPKLEFGLQILNKDAILDDYGDQFFCGLKKWTESIFQRGYAILDRFKIEPQTFIHPLSN</sequence>